<evidence type="ECO:0000256" key="1">
    <source>
        <dbReference type="ARBA" id="ARBA00004123"/>
    </source>
</evidence>
<keyword evidence="6" id="KW-0238">DNA-binding</keyword>
<keyword evidence="7" id="KW-0539">Nucleus</keyword>
<dbReference type="InterPro" id="IPR012340">
    <property type="entry name" value="NA-bd_OB-fold"/>
</dbReference>
<evidence type="ECO:0000256" key="4">
    <source>
        <dbReference type="ARBA" id="ARBA00022454"/>
    </source>
</evidence>
<comment type="caution">
    <text evidence="10">The sequence shown here is derived from an EMBL/GenBank/DDBJ whole genome shotgun (WGS) entry which is preliminary data.</text>
</comment>
<dbReference type="Pfam" id="PF09170">
    <property type="entry name" value="STN1_2"/>
    <property type="match status" value="1"/>
</dbReference>
<evidence type="ECO:0000259" key="9">
    <source>
        <dbReference type="Pfam" id="PF09170"/>
    </source>
</evidence>
<organism evidence="10 11">
    <name type="scientific">Candidula unifasciata</name>
    <dbReference type="NCBI Taxonomy" id="100452"/>
    <lineage>
        <taxon>Eukaryota</taxon>
        <taxon>Metazoa</taxon>
        <taxon>Spiralia</taxon>
        <taxon>Lophotrochozoa</taxon>
        <taxon>Mollusca</taxon>
        <taxon>Gastropoda</taxon>
        <taxon>Heterobranchia</taxon>
        <taxon>Euthyneura</taxon>
        <taxon>Panpulmonata</taxon>
        <taxon>Eupulmonata</taxon>
        <taxon>Stylommatophora</taxon>
        <taxon>Helicina</taxon>
        <taxon>Helicoidea</taxon>
        <taxon>Geomitridae</taxon>
        <taxon>Candidula</taxon>
    </lineage>
</organism>
<dbReference type="Gene3D" id="2.40.50.140">
    <property type="entry name" value="Nucleic acid-binding proteins"/>
    <property type="match status" value="1"/>
</dbReference>
<dbReference type="PANTHER" id="PTHR13989">
    <property type="entry name" value="REPLICATION PROTEIN A-RELATED"/>
    <property type="match status" value="1"/>
</dbReference>
<dbReference type="Proteomes" id="UP000678393">
    <property type="component" value="Unassembled WGS sequence"/>
</dbReference>
<dbReference type="AlphaFoldDB" id="A0A8S3Z3L5"/>
<dbReference type="GO" id="GO:0003677">
    <property type="term" value="F:DNA binding"/>
    <property type="evidence" value="ECO:0007669"/>
    <property type="project" value="UniProtKB-KW"/>
</dbReference>
<evidence type="ECO:0000256" key="5">
    <source>
        <dbReference type="ARBA" id="ARBA00022895"/>
    </source>
</evidence>
<dbReference type="GO" id="GO:0000781">
    <property type="term" value="C:chromosome, telomeric region"/>
    <property type="evidence" value="ECO:0007669"/>
    <property type="project" value="UniProtKB-SubCell"/>
</dbReference>
<keyword evidence="11" id="KW-1185">Reference proteome</keyword>
<dbReference type="SUPFAM" id="SSF50249">
    <property type="entry name" value="Nucleic acid-binding proteins"/>
    <property type="match status" value="1"/>
</dbReference>
<dbReference type="PANTHER" id="PTHR13989:SF33">
    <property type="entry name" value="CST COMPLEX SUBUNIT STN1"/>
    <property type="match status" value="1"/>
</dbReference>
<keyword evidence="4" id="KW-0158">Chromosome</keyword>
<evidence type="ECO:0000256" key="3">
    <source>
        <dbReference type="ARBA" id="ARBA00017411"/>
    </source>
</evidence>
<accession>A0A8S3Z3L5</accession>
<evidence type="ECO:0000256" key="8">
    <source>
        <dbReference type="ARBA" id="ARBA00030039"/>
    </source>
</evidence>
<gene>
    <name evidence="10" type="ORF">CUNI_LOCUS9592</name>
</gene>
<comment type="subcellular location">
    <subcellularLocation>
        <location evidence="2">Chromosome</location>
        <location evidence="2">Telomere</location>
    </subcellularLocation>
    <subcellularLocation>
        <location evidence="1">Nucleus</location>
    </subcellularLocation>
</comment>
<keyword evidence="5" id="KW-0779">Telomere</keyword>
<dbReference type="InterPro" id="IPR015253">
    <property type="entry name" value="CST_STN1_C"/>
</dbReference>
<dbReference type="InterPro" id="IPR036388">
    <property type="entry name" value="WH-like_DNA-bd_sf"/>
</dbReference>
<reference evidence="10" key="1">
    <citation type="submission" date="2021-04" db="EMBL/GenBank/DDBJ databases">
        <authorList>
            <consortium name="Molecular Ecology Group"/>
        </authorList>
    </citation>
    <scope>NUCLEOTIDE SEQUENCE</scope>
</reference>
<evidence type="ECO:0000256" key="7">
    <source>
        <dbReference type="ARBA" id="ARBA00023242"/>
    </source>
</evidence>
<feature type="domain" description="Stn1 C-terminal" evidence="9">
    <location>
        <begin position="247"/>
        <end position="348"/>
    </location>
</feature>
<evidence type="ECO:0000256" key="6">
    <source>
        <dbReference type="ARBA" id="ARBA00023125"/>
    </source>
</evidence>
<protein>
    <recommendedName>
        <fullName evidence="3">CST complex subunit STN1</fullName>
    </recommendedName>
    <alternativeName>
        <fullName evidence="8">Suppressor of cdc thirteen homolog</fullName>
    </alternativeName>
</protein>
<dbReference type="Gene3D" id="1.10.10.10">
    <property type="entry name" value="Winged helix-like DNA-binding domain superfamily/Winged helix DNA-binding domain"/>
    <property type="match status" value="1"/>
</dbReference>
<proteinExistence type="predicted"/>
<sequence>MDKRIIGLDPVFRSCVKMKVKDMYQLQLVNLPDTSKHDEKIELYTFRGHVVNKVEIMGLVVMSDKKDRLHSFAVDDATGVILCVQWKPRNPGTQLEHHHLPASLQAKLAEVETCRAAAQEGELCLGDLVQVRGWVSTFRDQLQITVLDMRKFDNPCVEIEAVLQYPSVYQVYKTPFIPPAAARNLLAGPSIGAFNELAVQEAVSRHIQGSGCSQVTVTPSDIIVWPSVAALLPASEEDTATRDITLGVISSALQSLESGRGNVYRLAGPTDTYEMIRADCPMAAQLLSLLKIACQNGKNAEMGCHVQHLITSLARVPRYSRVDSRVVSYLLSCLETSSDIICISAQRYAPVS</sequence>
<dbReference type="EMBL" id="CAJHNH020001680">
    <property type="protein sequence ID" value="CAG5124034.1"/>
    <property type="molecule type" value="Genomic_DNA"/>
</dbReference>
<evidence type="ECO:0000313" key="10">
    <source>
        <dbReference type="EMBL" id="CAG5124034.1"/>
    </source>
</evidence>
<evidence type="ECO:0000256" key="2">
    <source>
        <dbReference type="ARBA" id="ARBA00004574"/>
    </source>
</evidence>
<dbReference type="OrthoDB" id="77828at2759"/>
<name>A0A8S3Z3L5_9EUPU</name>
<evidence type="ECO:0000313" key="11">
    <source>
        <dbReference type="Proteomes" id="UP000678393"/>
    </source>
</evidence>
<dbReference type="InterPro" id="IPR040260">
    <property type="entry name" value="RFA2-like"/>
</dbReference>
<dbReference type="GO" id="GO:0005634">
    <property type="term" value="C:nucleus"/>
    <property type="evidence" value="ECO:0007669"/>
    <property type="project" value="UniProtKB-SubCell"/>
</dbReference>